<proteinExistence type="predicted"/>
<name>A0A8K9XX48_ONCMY</name>
<evidence type="ECO:0000313" key="3">
    <source>
        <dbReference type="Proteomes" id="UP000694395"/>
    </source>
</evidence>
<dbReference type="GeneTree" id="ENSGT00940000161040"/>
<keyword evidence="3" id="KW-1185">Reference proteome</keyword>
<evidence type="ECO:0000313" key="2">
    <source>
        <dbReference type="Ensembl" id="ENSOMYP00000139202.1"/>
    </source>
</evidence>
<dbReference type="PANTHER" id="PTHR14256">
    <property type="entry name" value="NADH-UBIQUINONE OXIDOREDUCTASE MLRQ SUBUNIT"/>
    <property type="match status" value="1"/>
</dbReference>
<dbReference type="AlphaFoldDB" id="A0A8K9XX48"/>
<protein>
    <submittedName>
        <fullName evidence="2">NDUFA4 mitochondrial complex associated like 2</fullName>
    </submittedName>
</protein>
<dbReference type="Proteomes" id="UP000694395">
    <property type="component" value="Chromosome 17"/>
</dbReference>
<reference evidence="2" key="3">
    <citation type="submission" date="2025-09" db="UniProtKB">
        <authorList>
            <consortium name="Ensembl"/>
        </authorList>
    </citation>
    <scope>IDENTIFICATION</scope>
</reference>
<reference evidence="2" key="1">
    <citation type="submission" date="2020-07" db="EMBL/GenBank/DDBJ databases">
        <title>A long reads based de novo assembly of the rainbow trout Arlee double haploid line genome.</title>
        <authorList>
            <person name="Gao G."/>
            <person name="Palti Y."/>
        </authorList>
    </citation>
    <scope>NUCLEOTIDE SEQUENCE [LARGE SCALE GENOMIC DNA]</scope>
</reference>
<dbReference type="Pfam" id="PF06522">
    <property type="entry name" value="B12D"/>
    <property type="match status" value="1"/>
</dbReference>
<sequence>MPIRTVITHAKKHPGLIPQFFFLVLGMAGASCYLIRLAKGPHVSWNRKNNPEPWNTYGPNYQYKVNISSPPLSTRIISSPPLRECEYPPRECEYPPLLSGNVNILPSFQRM</sequence>
<evidence type="ECO:0000256" key="1">
    <source>
        <dbReference type="SAM" id="Phobius"/>
    </source>
</evidence>
<reference evidence="2" key="2">
    <citation type="submission" date="2025-08" db="UniProtKB">
        <authorList>
            <consortium name="Ensembl"/>
        </authorList>
    </citation>
    <scope>IDENTIFICATION</scope>
</reference>
<organism evidence="2 3">
    <name type="scientific">Oncorhynchus mykiss</name>
    <name type="common">Rainbow trout</name>
    <name type="synonym">Salmo gairdneri</name>
    <dbReference type="NCBI Taxonomy" id="8022"/>
    <lineage>
        <taxon>Eukaryota</taxon>
        <taxon>Metazoa</taxon>
        <taxon>Chordata</taxon>
        <taxon>Craniata</taxon>
        <taxon>Vertebrata</taxon>
        <taxon>Euteleostomi</taxon>
        <taxon>Actinopterygii</taxon>
        <taxon>Neopterygii</taxon>
        <taxon>Teleostei</taxon>
        <taxon>Protacanthopterygii</taxon>
        <taxon>Salmoniformes</taxon>
        <taxon>Salmonidae</taxon>
        <taxon>Salmoninae</taxon>
        <taxon>Oncorhynchus</taxon>
    </lineage>
</organism>
<keyword evidence="1" id="KW-0812">Transmembrane</keyword>
<feature type="transmembrane region" description="Helical" evidence="1">
    <location>
        <begin position="20"/>
        <end position="38"/>
    </location>
</feature>
<dbReference type="PROSITE" id="PS51257">
    <property type="entry name" value="PROKAR_LIPOPROTEIN"/>
    <property type="match status" value="1"/>
</dbReference>
<dbReference type="InterPro" id="IPR010530">
    <property type="entry name" value="B12D"/>
</dbReference>
<dbReference type="PANTHER" id="PTHR14256:SF5">
    <property type="entry name" value="NADH DEHYDROGENASE [UBIQUINONE] 1 ALPHA SUBCOMPLEX SUBUNIT 4-LIKE 2"/>
    <property type="match status" value="1"/>
</dbReference>
<dbReference type="Ensembl" id="ENSOMYT00000116449.1">
    <property type="protein sequence ID" value="ENSOMYP00000139202.1"/>
    <property type="gene ID" value="ENSOMYG00000074259.1"/>
</dbReference>
<keyword evidence="1" id="KW-1133">Transmembrane helix</keyword>
<keyword evidence="1" id="KW-0472">Membrane</keyword>
<accession>A0A8K9XX48</accession>